<evidence type="ECO:0000313" key="2">
    <source>
        <dbReference type="Proteomes" id="UP000305423"/>
    </source>
</evidence>
<dbReference type="RefSeq" id="WP_138527232.1">
    <property type="nucleotide sequence ID" value="NZ_JXXW01000004.1"/>
</dbReference>
<protein>
    <submittedName>
        <fullName evidence="1">Uncharacterized protein</fullName>
    </submittedName>
</protein>
<gene>
    <name evidence="1" type="ORF">CWB74_01360</name>
</gene>
<comment type="caution">
    <text evidence="1">The sequence shown here is derived from an EMBL/GenBank/DDBJ whole genome shotgun (WGS) entry which is preliminary data.</text>
</comment>
<organism evidence="1 2">
    <name type="scientific">Pseudoalteromonas piscicida</name>
    <dbReference type="NCBI Taxonomy" id="43662"/>
    <lineage>
        <taxon>Bacteria</taxon>
        <taxon>Pseudomonadati</taxon>
        <taxon>Pseudomonadota</taxon>
        <taxon>Gammaproteobacteria</taxon>
        <taxon>Alteromonadales</taxon>
        <taxon>Pseudoalteromonadaceae</taxon>
        <taxon>Pseudoalteromonas</taxon>
    </lineage>
</organism>
<evidence type="ECO:0000313" key="1">
    <source>
        <dbReference type="EMBL" id="TMN82356.1"/>
    </source>
</evidence>
<dbReference type="Proteomes" id="UP000305423">
    <property type="component" value="Unassembled WGS sequence"/>
</dbReference>
<dbReference type="AlphaFoldDB" id="A0AAQ2EYB8"/>
<name>A0AAQ2EYB8_PSEO7</name>
<reference evidence="1 2" key="1">
    <citation type="submission" date="2017-12" db="EMBL/GenBank/DDBJ databases">
        <authorList>
            <person name="Paulsen S."/>
            <person name="Gram L.K."/>
        </authorList>
    </citation>
    <scope>NUCLEOTIDE SEQUENCE [LARGE SCALE GENOMIC DNA]</scope>
    <source>
        <strain evidence="1 2">S1607</strain>
    </source>
</reference>
<accession>A0AAQ2EYB8</accession>
<dbReference type="InterPro" id="IPR014710">
    <property type="entry name" value="RmlC-like_jellyroll"/>
</dbReference>
<reference evidence="2" key="2">
    <citation type="submission" date="2019-06" db="EMBL/GenBank/DDBJ databases">
        <title>Co-occurence of chitin degradation, pigmentation and bioactivity in marine Pseudoalteromonas.</title>
        <authorList>
            <person name="Sonnenschein E.C."/>
            <person name="Bech P.K."/>
        </authorList>
    </citation>
    <scope>NUCLEOTIDE SEQUENCE [LARGE SCALE GENOMIC DNA]</scope>
    <source>
        <strain evidence="2">S1607</strain>
    </source>
</reference>
<proteinExistence type="predicted"/>
<dbReference type="Gene3D" id="2.60.120.10">
    <property type="entry name" value="Jelly Rolls"/>
    <property type="match status" value="1"/>
</dbReference>
<dbReference type="EMBL" id="PNEL01000005">
    <property type="protein sequence ID" value="TMN82356.1"/>
    <property type="molecule type" value="Genomic_DNA"/>
</dbReference>
<sequence>MCVILCQLVFVSLPASLKHSAPSSLHIKRSDMPILEDKGYRVRVVLGEGNGQQSYEYPVWQVSILDGYCLLPH</sequence>